<comment type="caution">
    <text evidence="1">The sequence shown here is derived from an EMBL/GenBank/DDBJ whole genome shotgun (WGS) entry which is preliminary data.</text>
</comment>
<protein>
    <submittedName>
        <fullName evidence="1">Keratin, type I cytoskeletal 10</fullName>
    </submittedName>
</protein>
<reference evidence="1" key="1">
    <citation type="submission" date="2021-08" db="EMBL/GenBank/DDBJ databases">
        <title>The first chromosome-level gecko genome reveals the dynamic sex chromosomes of Neotropical dwarf geckos (Sphaerodactylidae: Sphaerodactylus).</title>
        <authorList>
            <person name="Pinto B.J."/>
            <person name="Keating S.E."/>
            <person name="Gamble T."/>
        </authorList>
    </citation>
    <scope>NUCLEOTIDE SEQUENCE</scope>
    <source>
        <strain evidence="1">TG3544</strain>
    </source>
</reference>
<accession>A0ACB8EU50</accession>
<proteinExistence type="predicted"/>
<evidence type="ECO:0000313" key="2">
    <source>
        <dbReference type="Proteomes" id="UP000827872"/>
    </source>
</evidence>
<keyword evidence="2" id="KW-1185">Reference proteome</keyword>
<gene>
    <name evidence="1" type="primary">KRT10_2</name>
    <name evidence="1" type="ORF">K3G42_004437</name>
</gene>
<evidence type="ECO:0000313" key="1">
    <source>
        <dbReference type="EMBL" id="KAH7996326.1"/>
    </source>
</evidence>
<sequence length="494" mass="55124">MCNTSRTSGGQGRWSSSGTSDNTGGPWGWSTRWGMSGCGSTGGFHGFGGGENGFLLGDDKQTMQNLNDRLATYLGKVHALEEANADLEEKIAEWYKKLGQGTNDGGSRDYSNYYTSIEDLRKQIISAITENGKIILQIDNARLAGADFQLKYDNELSLRQGAEADINGLRRVLDEITMSRSDLEMQIENLTEELQYIKKSHEEDMKSVMDSTAGDIVVKMNAAPGVDLTALLNKMRAEYEAIAEENRKDIEMWFSEQSRELNRQISSSAQETSTNKNEIMELRRSLQNLEIELQSQLSLKQSLEGTLTEVEGQYCAQLSQMQGAISKVEDQVQQIRADTESQDREYQQLLDTKIRLESEIETYRKLMDEEERSSTLEYEDSRFGASRATDGGSRGFGYSESSSRKPRSIESRSRSQELVTPESQNSRYGESRSRTSGSASTRSSAGSSDDSGSRGRSSARDLQKTRVIKTIVEDRIGDQVISTRVQSVEEKPVQ</sequence>
<dbReference type="Proteomes" id="UP000827872">
    <property type="component" value="Linkage Group LG15"/>
</dbReference>
<name>A0ACB8EU50_9SAUR</name>
<organism evidence="1 2">
    <name type="scientific">Sphaerodactylus townsendi</name>
    <dbReference type="NCBI Taxonomy" id="933632"/>
    <lineage>
        <taxon>Eukaryota</taxon>
        <taxon>Metazoa</taxon>
        <taxon>Chordata</taxon>
        <taxon>Craniata</taxon>
        <taxon>Vertebrata</taxon>
        <taxon>Euteleostomi</taxon>
        <taxon>Lepidosauria</taxon>
        <taxon>Squamata</taxon>
        <taxon>Bifurcata</taxon>
        <taxon>Gekkota</taxon>
        <taxon>Sphaerodactylidae</taxon>
        <taxon>Sphaerodactylus</taxon>
    </lineage>
</organism>
<dbReference type="EMBL" id="CM037628">
    <property type="protein sequence ID" value="KAH7996326.1"/>
    <property type="molecule type" value="Genomic_DNA"/>
</dbReference>